<dbReference type="InParanoid" id="A0A0H2S3A1"/>
<feature type="region of interest" description="Disordered" evidence="4">
    <location>
        <begin position="1139"/>
        <end position="1186"/>
    </location>
</feature>
<dbReference type="InterPro" id="IPR007015">
    <property type="entry name" value="DNA_pol_V/MYBBP1A"/>
</dbReference>
<dbReference type="FunCoup" id="A0A0H2S3A1">
    <property type="interactions" value="435"/>
</dbReference>
<keyword evidence="6" id="KW-1185">Reference proteome</keyword>
<keyword evidence="3" id="KW-0539">Nucleus</keyword>
<dbReference type="InterPro" id="IPR016024">
    <property type="entry name" value="ARM-type_fold"/>
</dbReference>
<dbReference type="OrthoDB" id="342531at2759"/>
<dbReference type="PANTHER" id="PTHR13213:SF2">
    <property type="entry name" value="MYB-BINDING PROTEIN 1A"/>
    <property type="match status" value="1"/>
</dbReference>
<feature type="compositionally biased region" description="Basic and acidic residues" evidence="4">
    <location>
        <begin position="787"/>
        <end position="803"/>
    </location>
</feature>
<feature type="compositionally biased region" description="Acidic residues" evidence="4">
    <location>
        <begin position="742"/>
        <end position="786"/>
    </location>
</feature>
<evidence type="ECO:0000256" key="4">
    <source>
        <dbReference type="SAM" id="MobiDB-lite"/>
    </source>
</evidence>
<feature type="compositionally biased region" description="Acidic residues" evidence="4">
    <location>
        <begin position="804"/>
        <end position="819"/>
    </location>
</feature>
<organism evidence="5 6">
    <name type="scientific">Schizopora paradoxa</name>
    <dbReference type="NCBI Taxonomy" id="27342"/>
    <lineage>
        <taxon>Eukaryota</taxon>
        <taxon>Fungi</taxon>
        <taxon>Dikarya</taxon>
        <taxon>Basidiomycota</taxon>
        <taxon>Agaricomycotina</taxon>
        <taxon>Agaricomycetes</taxon>
        <taxon>Hymenochaetales</taxon>
        <taxon>Schizoporaceae</taxon>
        <taxon>Schizopora</taxon>
    </lineage>
</organism>
<dbReference type="AlphaFoldDB" id="A0A0H2S3A1"/>
<evidence type="ECO:0000256" key="1">
    <source>
        <dbReference type="ARBA" id="ARBA00004123"/>
    </source>
</evidence>
<feature type="region of interest" description="Disordered" evidence="4">
    <location>
        <begin position="667"/>
        <end position="687"/>
    </location>
</feature>
<name>A0A0H2S3A1_9AGAM</name>
<feature type="region of interest" description="Disordered" evidence="4">
    <location>
        <begin position="39"/>
        <end position="71"/>
    </location>
</feature>
<dbReference type="GO" id="GO:0006355">
    <property type="term" value="P:regulation of DNA-templated transcription"/>
    <property type="evidence" value="ECO:0007669"/>
    <property type="project" value="InterPro"/>
</dbReference>
<comment type="similarity">
    <text evidence="2">Belongs to the MYBBP1A family.</text>
</comment>
<feature type="compositionally biased region" description="Acidic residues" evidence="4">
    <location>
        <begin position="56"/>
        <end position="65"/>
    </location>
</feature>
<dbReference type="SUPFAM" id="SSF48371">
    <property type="entry name" value="ARM repeat"/>
    <property type="match status" value="1"/>
</dbReference>
<dbReference type="STRING" id="27342.A0A0H2S3A1"/>
<evidence type="ECO:0000313" key="5">
    <source>
        <dbReference type="EMBL" id="KLO18800.1"/>
    </source>
</evidence>
<comment type="subcellular location">
    <subcellularLocation>
        <location evidence="1">Nucleus</location>
    </subcellularLocation>
</comment>
<dbReference type="Proteomes" id="UP000053477">
    <property type="component" value="Unassembled WGS sequence"/>
</dbReference>
<dbReference type="GO" id="GO:0000182">
    <property type="term" value="F:rDNA binding"/>
    <property type="evidence" value="ECO:0007669"/>
    <property type="project" value="TreeGrafter"/>
</dbReference>
<evidence type="ECO:0000313" key="6">
    <source>
        <dbReference type="Proteomes" id="UP000053477"/>
    </source>
</evidence>
<evidence type="ECO:0008006" key="7">
    <source>
        <dbReference type="Google" id="ProtNLM"/>
    </source>
</evidence>
<reference evidence="5 6" key="1">
    <citation type="submission" date="2015-04" db="EMBL/GenBank/DDBJ databases">
        <title>Complete genome sequence of Schizopora paradoxa KUC8140, a cosmopolitan wood degrader in East Asia.</title>
        <authorList>
            <consortium name="DOE Joint Genome Institute"/>
            <person name="Min B."/>
            <person name="Park H."/>
            <person name="Jang Y."/>
            <person name="Kim J.-J."/>
            <person name="Kim K.H."/>
            <person name="Pangilinan J."/>
            <person name="Lipzen A."/>
            <person name="Riley R."/>
            <person name="Grigoriev I.V."/>
            <person name="Spatafora J.W."/>
            <person name="Choi I.-G."/>
        </authorList>
    </citation>
    <scope>NUCLEOTIDE SEQUENCE [LARGE SCALE GENOMIC DNA]</scope>
    <source>
        <strain evidence="5 6">KUC8140</strain>
    </source>
</reference>
<sequence>MTAAVSTTLPLYWSLSSAKKAERLDASAKLISALQQFQDGFKQSHPPQEESKDESSSGEENDSEEFERYSENLDQNNATDVAYAIRRLIRGLASARESSRLGFAVALTELLSRLETVTSLQVLSLLKNSSQTTAGMSGQEERDVLFARLFGLKAIINSGLLFREKPLSSSSTSPGSLKAFETVLSELLGLGESKSWLKESSWWTLDSLLDHLLSSSVPWKEEAFDLTLDRVYVGDKSWGPEKVAFILRVQKSHPGKDWKKLCGGTFKAPLDILAAANLPFLSRVLKEAIVEDDDGETINTTPWKPQLHYVWDVILDALLSPNETRSSSCDFQDFYRISVDESLFASSASPQRKYWGFQIFQKALKKVSPSGLPFLFTQNFMRSWINHLSKGDRYLHKIARQVASDVQELTQNNPTVGFTLVLQLTGTNGSQNFDRITNTKTVETILESMDIDGVKEYLKYLLQRVNEESEGIAARRSWIIEQMAILLRRGTVPKDEECTVTIIHWLTTHAFFTITKKDTKSSNTALHVVPEPPISDEHHELCRTKLLSSLADLSTATISSEANDKDTKRRPGVSSTGETWVRKALQTYAELQRDGKHVKAVHQLEDDHTQLLEKVLKTTAHSTEQKDRFGPSRGIELLFCAIALRNITDKVAQDQWDILKDCMDSSSSLLTKSSPNKKKRKSEAPEQEPIDVVVDTIIGLLEHSTSFSRTMANQSFSMITPLVKESTLDLILVQLERRDPTAEEDEDEDEEMEDVDADDASEDSSDEDDDEVDDANEDEEIDEEEVAELRKKLDLAMNGKEDGTGNEEDGSDSDEGMDDDQMMAMDEQLAAVFKSRTSEIRKGAKDVDAQREATHFKNRVLDLVETFIRKEASNSLVIRCISPLIDVISTSSNDEKQFSDKAKGIIRSQFGKPKEVPEISDTTDAVKLLESLHERARKLRTSELLPYINLCSVYLGKVLHGTHEDDVARIYKESMVDFATRKSSSLNPAFFLDFIRKYPSTSWKFRAASTEMLGKAINGYRQTQIFAFIQAQLSAMPNDESKADEVFKFIGSVSSALQRVISDACTSEKPALSASQLKETLKMGLQLCRLSKRIPGSSLDRIGVAWKPSSWLQLASQLSKSAHFKDSSSAQASCRQIAQIAQGDGKDGKSSKSKKRKTEGDGEAPATEDTSRRKRLKKKAQAADQK</sequence>
<protein>
    <recommendedName>
        <fullName evidence="7">DNA-directed DNA polymerase</fullName>
    </recommendedName>
</protein>
<dbReference type="Pfam" id="PF04931">
    <property type="entry name" value="DNA_pol_phi"/>
    <property type="match status" value="1"/>
</dbReference>
<proteinExistence type="inferred from homology"/>
<evidence type="ECO:0000256" key="2">
    <source>
        <dbReference type="ARBA" id="ARBA00006809"/>
    </source>
</evidence>
<evidence type="ECO:0000256" key="3">
    <source>
        <dbReference type="ARBA" id="ARBA00023242"/>
    </source>
</evidence>
<dbReference type="PANTHER" id="PTHR13213">
    <property type="entry name" value="MYB-BINDING PROTEIN 1A FAMILY MEMBER"/>
    <property type="match status" value="1"/>
</dbReference>
<dbReference type="GO" id="GO:0005730">
    <property type="term" value="C:nucleolus"/>
    <property type="evidence" value="ECO:0007669"/>
    <property type="project" value="InterPro"/>
</dbReference>
<accession>A0A0H2S3A1</accession>
<gene>
    <name evidence="5" type="ORF">SCHPADRAFT_844383</name>
</gene>
<feature type="region of interest" description="Disordered" evidence="4">
    <location>
        <begin position="737"/>
        <end position="819"/>
    </location>
</feature>
<dbReference type="EMBL" id="KQ085891">
    <property type="protein sequence ID" value="KLO18800.1"/>
    <property type="molecule type" value="Genomic_DNA"/>
</dbReference>